<feature type="domain" description="DUF559" evidence="1">
    <location>
        <begin position="29"/>
        <end position="121"/>
    </location>
</feature>
<dbReference type="PANTHER" id="PTHR38590">
    <property type="entry name" value="BLL0828 PROTEIN"/>
    <property type="match status" value="1"/>
</dbReference>
<proteinExistence type="predicted"/>
<organism evidence="2 3">
    <name type="scientific">candidate division WWE3 bacterium GW2011_GWA1_41_8</name>
    <dbReference type="NCBI Taxonomy" id="1619103"/>
    <lineage>
        <taxon>Bacteria</taxon>
        <taxon>Katanobacteria</taxon>
    </lineage>
</organism>
<dbReference type="STRING" id="1619103.UU80_C0006G0067"/>
<reference evidence="2 3" key="1">
    <citation type="journal article" date="2015" name="Nature">
        <title>rRNA introns, odd ribosomes, and small enigmatic genomes across a large radiation of phyla.</title>
        <authorList>
            <person name="Brown C.T."/>
            <person name="Hug L.A."/>
            <person name="Thomas B.C."/>
            <person name="Sharon I."/>
            <person name="Castelle C.J."/>
            <person name="Singh A."/>
            <person name="Wilkins M.J."/>
            <person name="Williams K.H."/>
            <person name="Banfield J.F."/>
        </authorList>
    </citation>
    <scope>NUCLEOTIDE SEQUENCE [LARGE SCALE GENOMIC DNA]</scope>
</reference>
<dbReference type="InterPro" id="IPR007569">
    <property type="entry name" value="DUF559"/>
</dbReference>
<sequence length="139" mass="17132">LEKRKTHFFTRKKNSRKIKKKKNKFPTRVREFQRKMRLNPAWAERDLLRVLKEKNINFQFQRIIKLDSWYAIVDFWFPATKIVLELDGKWHDERVDKDKRRDNEIINTGMVKRVIRIKNKTSRYLIKNHFIDKFISAIS</sequence>
<dbReference type="InterPro" id="IPR047216">
    <property type="entry name" value="Endonuclease_DUF559_bact"/>
</dbReference>
<accession>A0A0G0ZKF5</accession>
<comment type="caution">
    <text evidence="2">The sequence shown here is derived from an EMBL/GenBank/DDBJ whole genome shotgun (WGS) entry which is preliminary data.</text>
</comment>
<dbReference type="EMBL" id="LCCA01000006">
    <property type="protein sequence ID" value="KKS22541.1"/>
    <property type="molecule type" value="Genomic_DNA"/>
</dbReference>
<name>A0A0G0ZKF5_UNCKA</name>
<dbReference type="Proteomes" id="UP000034920">
    <property type="component" value="Unassembled WGS sequence"/>
</dbReference>
<protein>
    <recommendedName>
        <fullName evidence="1">DUF559 domain-containing protein</fullName>
    </recommendedName>
</protein>
<evidence type="ECO:0000259" key="1">
    <source>
        <dbReference type="Pfam" id="PF04480"/>
    </source>
</evidence>
<evidence type="ECO:0000313" key="2">
    <source>
        <dbReference type="EMBL" id="KKS22541.1"/>
    </source>
</evidence>
<dbReference type="PANTHER" id="PTHR38590:SF1">
    <property type="entry name" value="BLL0828 PROTEIN"/>
    <property type="match status" value="1"/>
</dbReference>
<feature type="non-terminal residue" evidence="2">
    <location>
        <position position="1"/>
    </location>
</feature>
<dbReference type="AlphaFoldDB" id="A0A0G0ZKF5"/>
<evidence type="ECO:0000313" key="3">
    <source>
        <dbReference type="Proteomes" id="UP000034920"/>
    </source>
</evidence>
<dbReference type="Gene3D" id="3.40.960.10">
    <property type="entry name" value="VSR Endonuclease"/>
    <property type="match status" value="1"/>
</dbReference>
<gene>
    <name evidence="2" type="ORF">UU80_C0006G0067</name>
</gene>
<dbReference type="Pfam" id="PF04480">
    <property type="entry name" value="DUF559"/>
    <property type="match status" value="1"/>
</dbReference>